<dbReference type="CDD" id="cd12108">
    <property type="entry name" value="Hr-like"/>
    <property type="match status" value="1"/>
</dbReference>
<accession>A0A2M9G2K8</accession>
<dbReference type="OrthoDB" id="9793637at2"/>
<dbReference type="AlphaFoldDB" id="A0A2M9G2K8"/>
<organism evidence="3 4">
    <name type="scientific">Minwuia thermotolerans</name>
    <dbReference type="NCBI Taxonomy" id="2056226"/>
    <lineage>
        <taxon>Bacteria</taxon>
        <taxon>Pseudomonadati</taxon>
        <taxon>Pseudomonadota</taxon>
        <taxon>Alphaproteobacteria</taxon>
        <taxon>Minwuiales</taxon>
        <taxon>Minwuiaceae</taxon>
        <taxon>Minwuia</taxon>
    </lineage>
</organism>
<feature type="compositionally biased region" description="Basic and acidic residues" evidence="1">
    <location>
        <begin position="46"/>
        <end position="56"/>
    </location>
</feature>
<feature type="region of interest" description="Disordered" evidence="1">
    <location>
        <begin position="1"/>
        <end position="20"/>
    </location>
</feature>
<dbReference type="Pfam" id="PF01814">
    <property type="entry name" value="Hemerythrin"/>
    <property type="match status" value="1"/>
</dbReference>
<dbReference type="PANTHER" id="PTHR35585">
    <property type="entry name" value="HHE DOMAIN PROTEIN (AFU_ORTHOLOGUE AFUA_4G00730)"/>
    <property type="match status" value="1"/>
</dbReference>
<dbReference type="Proteomes" id="UP000229498">
    <property type="component" value="Unassembled WGS sequence"/>
</dbReference>
<comment type="caution">
    <text evidence="3">The sequence shown here is derived from an EMBL/GenBank/DDBJ whole genome shotgun (WGS) entry which is preliminary data.</text>
</comment>
<name>A0A2M9G2K8_9PROT</name>
<feature type="domain" description="Hemerythrin-like" evidence="2">
    <location>
        <begin position="69"/>
        <end position="186"/>
    </location>
</feature>
<evidence type="ECO:0000256" key="1">
    <source>
        <dbReference type="SAM" id="MobiDB-lite"/>
    </source>
</evidence>
<evidence type="ECO:0000313" key="4">
    <source>
        <dbReference type="Proteomes" id="UP000229498"/>
    </source>
</evidence>
<protein>
    <recommendedName>
        <fullName evidence="2">Hemerythrin-like domain-containing protein</fullName>
    </recommendedName>
</protein>
<reference evidence="3 4" key="1">
    <citation type="submission" date="2017-11" db="EMBL/GenBank/DDBJ databases">
        <title>Draft genome sequence of Rhizobiales bacterium SY3-13.</title>
        <authorList>
            <person name="Sun C."/>
        </authorList>
    </citation>
    <scope>NUCLEOTIDE SEQUENCE [LARGE SCALE GENOMIC DNA]</scope>
    <source>
        <strain evidence="3 4">SY3-13</strain>
    </source>
</reference>
<dbReference type="Gene3D" id="1.20.120.520">
    <property type="entry name" value="nmb1532 protein domain like"/>
    <property type="match status" value="1"/>
</dbReference>
<dbReference type="InterPro" id="IPR012312">
    <property type="entry name" value="Hemerythrin-like"/>
</dbReference>
<keyword evidence="4" id="KW-1185">Reference proteome</keyword>
<dbReference type="EMBL" id="PHIG01000031">
    <property type="protein sequence ID" value="PJK29916.1"/>
    <property type="molecule type" value="Genomic_DNA"/>
</dbReference>
<dbReference type="PANTHER" id="PTHR35585:SF1">
    <property type="entry name" value="HHE DOMAIN PROTEIN (AFU_ORTHOLOGUE AFUA_4G00730)"/>
    <property type="match status" value="1"/>
</dbReference>
<evidence type="ECO:0000259" key="2">
    <source>
        <dbReference type="Pfam" id="PF01814"/>
    </source>
</evidence>
<gene>
    <name evidence="3" type="ORF">CVT23_09095</name>
</gene>
<feature type="region of interest" description="Disordered" evidence="1">
    <location>
        <begin position="36"/>
        <end position="61"/>
    </location>
</feature>
<feature type="compositionally biased region" description="Polar residues" evidence="1">
    <location>
        <begin position="1"/>
        <end position="13"/>
    </location>
</feature>
<evidence type="ECO:0000313" key="3">
    <source>
        <dbReference type="EMBL" id="PJK29916.1"/>
    </source>
</evidence>
<sequence length="215" mass="24645">MRWSITSKTNRANSFPLPRKPFPKRGYRRWAVPISPAAGTTASGRPVDHHAFDQPRTKTNGARPMQFITEILKDDHDRVLSALDDMLSTSQSQDDTRRQLLDKVRDELELHTSFEEEVFYPEAREATGLDAEINDDLKEHREADMLLDRLSAMSSIGERWMDVAKDLRDALEHHIRDEQNELFPAAEKAIPSDRLQAMSRAYLARKNGEGYRQAG</sequence>
<proteinExistence type="predicted"/>